<dbReference type="Pfam" id="PF01420">
    <property type="entry name" value="Methylase_S"/>
    <property type="match status" value="2"/>
</dbReference>
<dbReference type="Proteomes" id="UP000001968">
    <property type="component" value="Chromosome"/>
</dbReference>
<dbReference type="KEGG" id="swo:Swol_0515"/>
<organism evidence="5 6">
    <name type="scientific">Syntrophomonas wolfei subsp. wolfei (strain DSM 2245B / Goettingen)</name>
    <dbReference type="NCBI Taxonomy" id="335541"/>
    <lineage>
        <taxon>Bacteria</taxon>
        <taxon>Bacillati</taxon>
        <taxon>Bacillota</taxon>
        <taxon>Clostridia</taxon>
        <taxon>Eubacteriales</taxon>
        <taxon>Syntrophomonadaceae</taxon>
        <taxon>Syntrophomonas</taxon>
    </lineage>
</organism>
<dbReference type="GO" id="GO:0009307">
    <property type="term" value="P:DNA restriction-modification system"/>
    <property type="evidence" value="ECO:0007669"/>
    <property type="project" value="UniProtKB-KW"/>
</dbReference>
<keyword evidence="6" id="KW-1185">Reference proteome</keyword>
<dbReference type="STRING" id="335541.Swol_0515"/>
<keyword evidence="3" id="KW-0238">DNA-binding</keyword>
<dbReference type="InterPro" id="IPR044946">
    <property type="entry name" value="Restrct_endonuc_typeI_TRD_sf"/>
</dbReference>
<dbReference type="PANTHER" id="PTHR30408">
    <property type="entry name" value="TYPE-1 RESTRICTION ENZYME ECOKI SPECIFICITY PROTEIN"/>
    <property type="match status" value="1"/>
</dbReference>
<evidence type="ECO:0000259" key="4">
    <source>
        <dbReference type="Pfam" id="PF01420"/>
    </source>
</evidence>
<dbReference type="EMBL" id="CP000448">
    <property type="protein sequence ID" value="ABI67849.1"/>
    <property type="molecule type" value="Genomic_DNA"/>
</dbReference>
<dbReference type="SUPFAM" id="SSF116734">
    <property type="entry name" value="DNA methylase specificity domain"/>
    <property type="match status" value="2"/>
</dbReference>
<dbReference type="eggNOG" id="COG0732">
    <property type="taxonomic scope" value="Bacteria"/>
</dbReference>
<feature type="domain" description="Type I restriction modification DNA specificity" evidence="4">
    <location>
        <begin position="75"/>
        <end position="249"/>
    </location>
</feature>
<evidence type="ECO:0000256" key="2">
    <source>
        <dbReference type="ARBA" id="ARBA00022747"/>
    </source>
</evidence>
<dbReference type="GO" id="GO:0003677">
    <property type="term" value="F:DNA binding"/>
    <property type="evidence" value="ECO:0007669"/>
    <property type="project" value="UniProtKB-KW"/>
</dbReference>
<comment type="similarity">
    <text evidence="1">Belongs to the type-I restriction system S methylase family.</text>
</comment>
<protein>
    <submittedName>
        <fullName evidence="5">Type I restriction-modification system (Specificity subunit)</fullName>
    </submittedName>
</protein>
<dbReference type="OrthoDB" id="9811611at2"/>
<reference evidence="6" key="1">
    <citation type="journal article" date="2010" name="Environ. Microbiol.">
        <title>The genome of Syntrophomonas wolfei: new insights into syntrophic metabolism and biohydrogen production.</title>
        <authorList>
            <person name="Sieber J.R."/>
            <person name="Sims D.R."/>
            <person name="Han C."/>
            <person name="Kim E."/>
            <person name="Lykidis A."/>
            <person name="Lapidus A.L."/>
            <person name="McDonnald E."/>
            <person name="Rohlin L."/>
            <person name="Culley D.E."/>
            <person name="Gunsalus R."/>
            <person name="McInerney M.J."/>
        </authorList>
    </citation>
    <scope>NUCLEOTIDE SEQUENCE [LARGE SCALE GENOMIC DNA]</scope>
    <source>
        <strain evidence="6">DSM 2245B / Goettingen</strain>
    </source>
</reference>
<dbReference type="PANTHER" id="PTHR30408:SF12">
    <property type="entry name" value="TYPE I RESTRICTION ENZYME MJAVIII SPECIFICITY SUBUNIT"/>
    <property type="match status" value="1"/>
</dbReference>
<dbReference type="REBASE" id="12323">
    <property type="entry name" value="S2.SwoGORF512P"/>
</dbReference>
<name>Q0AZK5_SYNWW</name>
<gene>
    <name evidence="5" type="ordered locus">Swol_0515</name>
</gene>
<dbReference type="CDD" id="cd17521">
    <property type="entry name" value="RMtype1_S_Sau13435ORF2165P_TRD2-CR2_like"/>
    <property type="match status" value="1"/>
</dbReference>
<evidence type="ECO:0000313" key="5">
    <source>
        <dbReference type="EMBL" id="ABI67849.1"/>
    </source>
</evidence>
<keyword evidence="2" id="KW-0680">Restriction system</keyword>
<proteinExistence type="inferred from homology"/>
<dbReference type="Gene3D" id="3.90.220.20">
    <property type="entry name" value="DNA methylase specificity domains"/>
    <property type="match status" value="1"/>
</dbReference>
<feature type="domain" description="Type I restriction modification DNA specificity" evidence="4">
    <location>
        <begin position="6"/>
        <end position="55"/>
    </location>
</feature>
<evidence type="ECO:0000313" key="6">
    <source>
        <dbReference type="Proteomes" id="UP000001968"/>
    </source>
</evidence>
<dbReference type="InterPro" id="IPR000055">
    <property type="entry name" value="Restrct_endonuc_typeI_TRD"/>
</dbReference>
<sequence length="263" mass="29831">MAVTSTTGILNLKLERFVKETEIKYRPLETQKQIAKTLDTVSELLAILKQQLAELDNLIKTTFYDMFGDPVTNEKGWEIKTIAEIAEQKLSYGSGASAIEYDGITRYIRITDINDNGSLNDDIVSPSETSAKYNLNDGDILFARSGATVGKTLRYRRSFGRCIYAGYLIRLVPKKALVLPDYIYYFTKTDYYKGFIESNMKTVAQPNINAQQYGTFKICVPPLNLQTQFAEIVTKTEEQKALVQKAINETQYLFDSLMSGYFD</sequence>
<dbReference type="AlphaFoldDB" id="Q0AZK5"/>
<dbReference type="InterPro" id="IPR052021">
    <property type="entry name" value="Type-I_RS_S_subunit"/>
</dbReference>
<evidence type="ECO:0000256" key="1">
    <source>
        <dbReference type="ARBA" id="ARBA00010923"/>
    </source>
</evidence>
<evidence type="ECO:0000256" key="3">
    <source>
        <dbReference type="ARBA" id="ARBA00023125"/>
    </source>
</evidence>
<dbReference type="HOGENOM" id="CLU_021095_10_1_9"/>
<accession>Q0AZK5</accession>